<feature type="region of interest" description="Disordered" evidence="1">
    <location>
        <begin position="110"/>
        <end position="150"/>
    </location>
</feature>
<feature type="compositionally biased region" description="Acidic residues" evidence="1">
    <location>
        <begin position="123"/>
        <end position="135"/>
    </location>
</feature>
<evidence type="ECO:0000313" key="2">
    <source>
        <dbReference type="EMBL" id="MCK1788654.1"/>
    </source>
</evidence>
<accession>A0ABT0ESQ1</accession>
<reference evidence="2 3" key="1">
    <citation type="submission" date="2022-02" db="EMBL/GenBank/DDBJ databases">
        <title>Comparative genomics of the first Antarctic Pseudomonas spp. capable of biotransforming 2,4,6-Trinitrotoluene.</title>
        <authorList>
            <person name="Cabrera M.A."/>
            <person name="Marquez S.L."/>
            <person name="Perez-Donoso J.M."/>
        </authorList>
    </citation>
    <scope>NUCLEOTIDE SEQUENCE [LARGE SCALE GENOMIC DNA]</scope>
    <source>
        <strain evidence="2 3">TNT19</strain>
    </source>
</reference>
<dbReference type="RefSeq" id="WP_247285522.1">
    <property type="nucleotide sequence ID" value="NZ_JAKNRW010000001.1"/>
</dbReference>
<gene>
    <name evidence="2" type="ORF">L9059_00305</name>
</gene>
<keyword evidence="3" id="KW-1185">Reference proteome</keyword>
<organism evidence="2 3">
    <name type="scientific">Pseudomonas violetae</name>
    <dbReference type="NCBI Taxonomy" id="2915813"/>
    <lineage>
        <taxon>Bacteria</taxon>
        <taxon>Pseudomonadati</taxon>
        <taxon>Pseudomonadota</taxon>
        <taxon>Gammaproteobacteria</taxon>
        <taxon>Pseudomonadales</taxon>
        <taxon>Pseudomonadaceae</taxon>
        <taxon>Pseudomonas</taxon>
    </lineage>
</organism>
<evidence type="ECO:0000313" key="3">
    <source>
        <dbReference type="Proteomes" id="UP001299876"/>
    </source>
</evidence>
<dbReference type="InterPro" id="IPR022273">
    <property type="entry name" value="PRTRC_protein-E"/>
</dbReference>
<dbReference type="NCBIfam" id="TIGR03741">
    <property type="entry name" value="PRTRC_E"/>
    <property type="match status" value="1"/>
</dbReference>
<dbReference type="EMBL" id="JAKNRW010000001">
    <property type="protein sequence ID" value="MCK1788654.1"/>
    <property type="molecule type" value="Genomic_DNA"/>
</dbReference>
<name>A0ABT0ESQ1_9PSED</name>
<proteinExistence type="predicted"/>
<evidence type="ECO:0000256" key="1">
    <source>
        <dbReference type="SAM" id="MobiDB-lite"/>
    </source>
</evidence>
<comment type="caution">
    <text evidence="2">The sequence shown here is derived from an EMBL/GenBank/DDBJ whole genome shotgun (WGS) entry which is preliminary data.</text>
</comment>
<protein>
    <submittedName>
        <fullName evidence="2">PRTRC system protein E</fullName>
    </submittedName>
</protein>
<sequence>MSHQTFLQAISAVLIPGMSATVEVQGLPNGEIKLIYTPNIGTTPDNASDAIVQLRAAISKPMIIAGAPAEIEEAFGKLIAQKAQVVGRGLSALDEIERLAGAAIAEAKAKPVGAAASTTVNPVDEDEDEPSDDEPAATPAIPPVNSRTAF</sequence>
<dbReference type="Proteomes" id="UP001299876">
    <property type="component" value="Unassembled WGS sequence"/>
</dbReference>